<name>A0ACA9NNN1_9GLOM</name>
<reference evidence="1" key="1">
    <citation type="submission" date="2021-06" db="EMBL/GenBank/DDBJ databases">
        <authorList>
            <person name="Kallberg Y."/>
            <person name="Tangrot J."/>
            <person name="Rosling A."/>
        </authorList>
    </citation>
    <scope>NUCLEOTIDE SEQUENCE</scope>
    <source>
        <strain evidence="1">MA461A</strain>
    </source>
</reference>
<dbReference type="Proteomes" id="UP000789920">
    <property type="component" value="Unassembled WGS sequence"/>
</dbReference>
<protein>
    <submittedName>
        <fullName evidence="1">4236_t:CDS:1</fullName>
    </submittedName>
</protein>
<accession>A0ACA9NNN1</accession>
<comment type="caution">
    <text evidence="1">The sequence shown here is derived from an EMBL/GenBank/DDBJ whole genome shotgun (WGS) entry which is preliminary data.</text>
</comment>
<dbReference type="EMBL" id="CAJVQC010015403">
    <property type="protein sequence ID" value="CAG8666690.1"/>
    <property type="molecule type" value="Genomic_DNA"/>
</dbReference>
<evidence type="ECO:0000313" key="2">
    <source>
        <dbReference type="Proteomes" id="UP000789920"/>
    </source>
</evidence>
<evidence type="ECO:0000313" key="1">
    <source>
        <dbReference type="EMBL" id="CAG8666690.1"/>
    </source>
</evidence>
<proteinExistence type="predicted"/>
<organism evidence="1 2">
    <name type="scientific">Racocetra persica</name>
    <dbReference type="NCBI Taxonomy" id="160502"/>
    <lineage>
        <taxon>Eukaryota</taxon>
        <taxon>Fungi</taxon>
        <taxon>Fungi incertae sedis</taxon>
        <taxon>Mucoromycota</taxon>
        <taxon>Glomeromycotina</taxon>
        <taxon>Glomeromycetes</taxon>
        <taxon>Diversisporales</taxon>
        <taxon>Gigasporaceae</taxon>
        <taxon>Racocetra</taxon>
    </lineage>
</organism>
<feature type="non-terminal residue" evidence="1">
    <location>
        <position position="1"/>
    </location>
</feature>
<gene>
    <name evidence="1" type="ORF">RPERSI_LOCUS8501</name>
</gene>
<keyword evidence="2" id="KW-1185">Reference proteome</keyword>
<sequence>EAPRWLRSSGKEYDYDEFNHEVNSTRKTGLSSLQLYWDQSYDLKDLSLFQLYLHYKFVKVKWVKCNKDNIVHIWPWAFSLQNGSQ</sequence>